<dbReference type="InterPro" id="IPR050709">
    <property type="entry name" value="Biotin_Carboxyl_Carrier/Decarb"/>
</dbReference>
<dbReference type="InterPro" id="IPR011053">
    <property type="entry name" value="Single_hybrid_motif"/>
</dbReference>
<keyword evidence="1" id="KW-0092">Biotin</keyword>
<dbReference type="Proteomes" id="UP001165063">
    <property type="component" value="Unassembled WGS sequence"/>
</dbReference>
<dbReference type="Pfam" id="PF00364">
    <property type="entry name" value="Biotin_lipoyl"/>
    <property type="match status" value="1"/>
</dbReference>
<name>A0A9W6YU34_AMBMO</name>
<dbReference type="EMBL" id="BSXU01000566">
    <property type="protein sequence ID" value="GMG21132.1"/>
    <property type="molecule type" value="Genomic_DNA"/>
</dbReference>
<sequence length="75" mass="7766">MSTKITAPMPGTVQSIKVKKGAVVSSSQVLVLLQTLKNEVSLKANGGSKFQVVDIAVSEGSNVRAGETLIVLKAI</sequence>
<dbReference type="PANTHER" id="PTHR45266:SF3">
    <property type="entry name" value="OXALOACETATE DECARBOXYLASE ALPHA CHAIN"/>
    <property type="match status" value="1"/>
</dbReference>
<dbReference type="SUPFAM" id="SSF51230">
    <property type="entry name" value="Single hybrid motif"/>
    <property type="match status" value="1"/>
</dbReference>
<dbReference type="Gene3D" id="2.40.50.100">
    <property type="match status" value="1"/>
</dbReference>
<evidence type="ECO:0000256" key="1">
    <source>
        <dbReference type="ARBA" id="ARBA00023267"/>
    </source>
</evidence>
<evidence type="ECO:0000313" key="4">
    <source>
        <dbReference type="Proteomes" id="UP001165063"/>
    </source>
</evidence>
<dbReference type="AlphaFoldDB" id="A0A9W6YU34"/>
<accession>A0A9W6YU34</accession>
<dbReference type="CDD" id="cd06850">
    <property type="entry name" value="biotinyl_domain"/>
    <property type="match status" value="1"/>
</dbReference>
<gene>
    <name evidence="3" type="ORF">Amon01_000175100</name>
</gene>
<protein>
    <submittedName>
        <fullName evidence="3">Unnamed protein product</fullName>
    </submittedName>
</protein>
<comment type="caution">
    <text evidence="3">The sequence shown here is derived from an EMBL/GenBank/DDBJ whole genome shotgun (WGS) entry which is preliminary data.</text>
</comment>
<reference evidence="3" key="1">
    <citation type="submission" date="2023-04" db="EMBL/GenBank/DDBJ databases">
        <title>Ambrosiozyma monospora NBRC 1965.</title>
        <authorList>
            <person name="Ichikawa N."/>
            <person name="Sato H."/>
            <person name="Tonouchi N."/>
        </authorList>
    </citation>
    <scope>NUCLEOTIDE SEQUENCE</scope>
    <source>
        <strain evidence="3">NBRC 1965</strain>
    </source>
</reference>
<keyword evidence="4" id="KW-1185">Reference proteome</keyword>
<dbReference type="PANTHER" id="PTHR45266">
    <property type="entry name" value="OXALOACETATE DECARBOXYLASE ALPHA CHAIN"/>
    <property type="match status" value="1"/>
</dbReference>
<organism evidence="3 4">
    <name type="scientific">Ambrosiozyma monospora</name>
    <name type="common">Yeast</name>
    <name type="synonym">Endomycopsis monosporus</name>
    <dbReference type="NCBI Taxonomy" id="43982"/>
    <lineage>
        <taxon>Eukaryota</taxon>
        <taxon>Fungi</taxon>
        <taxon>Dikarya</taxon>
        <taxon>Ascomycota</taxon>
        <taxon>Saccharomycotina</taxon>
        <taxon>Pichiomycetes</taxon>
        <taxon>Pichiales</taxon>
        <taxon>Pichiaceae</taxon>
        <taxon>Ambrosiozyma</taxon>
    </lineage>
</organism>
<evidence type="ECO:0000259" key="2">
    <source>
        <dbReference type="Pfam" id="PF00364"/>
    </source>
</evidence>
<dbReference type="InterPro" id="IPR000089">
    <property type="entry name" value="Biotin_lipoyl"/>
</dbReference>
<proteinExistence type="predicted"/>
<feature type="domain" description="Lipoyl-binding" evidence="2">
    <location>
        <begin position="4"/>
        <end position="72"/>
    </location>
</feature>
<evidence type="ECO:0000313" key="3">
    <source>
        <dbReference type="EMBL" id="GMG21132.1"/>
    </source>
</evidence>